<dbReference type="AlphaFoldDB" id="A0A645HU15"/>
<gene>
    <name evidence="1" type="ORF">SDC9_190024</name>
</gene>
<proteinExistence type="predicted"/>
<dbReference type="EMBL" id="VSSQ01100218">
    <property type="protein sequence ID" value="MPN42467.1"/>
    <property type="molecule type" value="Genomic_DNA"/>
</dbReference>
<protein>
    <submittedName>
        <fullName evidence="1">Uncharacterized protein</fullName>
    </submittedName>
</protein>
<accession>A0A645HU15</accession>
<evidence type="ECO:0000313" key="1">
    <source>
        <dbReference type="EMBL" id="MPN42467.1"/>
    </source>
</evidence>
<comment type="caution">
    <text evidence="1">The sequence shown here is derived from an EMBL/GenBank/DDBJ whole genome shotgun (WGS) entry which is preliminary data.</text>
</comment>
<sequence>MDVELNFRKIGVNAYIPMDKIVIVEIKQDGAASSSFKKLLDEASVPPKSISKYCLGMMLTNPGIKYNRFKEKIRLINKIAI</sequence>
<organism evidence="1">
    <name type="scientific">bioreactor metagenome</name>
    <dbReference type="NCBI Taxonomy" id="1076179"/>
    <lineage>
        <taxon>unclassified sequences</taxon>
        <taxon>metagenomes</taxon>
        <taxon>ecological metagenomes</taxon>
    </lineage>
</organism>
<reference evidence="1" key="1">
    <citation type="submission" date="2019-08" db="EMBL/GenBank/DDBJ databases">
        <authorList>
            <person name="Kucharzyk K."/>
            <person name="Murdoch R.W."/>
            <person name="Higgins S."/>
            <person name="Loffler F."/>
        </authorList>
    </citation>
    <scope>NUCLEOTIDE SEQUENCE</scope>
</reference>
<name>A0A645HU15_9ZZZZ</name>